<gene>
    <name evidence="1" type="ORF">OKA104_LOCUS52218</name>
</gene>
<dbReference type="AlphaFoldDB" id="A0A820Q395"/>
<dbReference type="EMBL" id="CAJOAY010029887">
    <property type="protein sequence ID" value="CAF4415729.1"/>
    <property type="molecule type" value="Genomic_DNA"/>
</dbReference>
<dbReference type="Proteomes" id="UP000663881">
    <property type="component" value="Unassembled WGS sequence"/>
</dbReference>
<comment type="caution">
    <text evidence="1">The sequence shown here is derived from an EMBL/GenBank/DDBJ whole genome shotgun (WGS) entry which is preliminary data.</text>
</comment>
<evidence type="ECO:0000313" key="1">
    <source>
        <dbReference type="EMBL" id="CAF4415729.1"/>
    </source>
</evidence>
<protein>
    <submittedName>
        <fullName evidence="1">Uncharacterized protein</fullName>
    </submittedName>
</protein>
<reference evidence="1" key="1">
    <citation type="submission" date="2021-02" db="EMBL/GenBank/DDBJ databases">
        <authorList>
            <person name="Nowell W R."/>
        </authorList>
    </citation>
    <scope>NUCLEOTIDE SEQUENCE</scope>
</reference>
<accession>A0A820Q395</accession>
<feature type="non-terminal residue" evidence="1">
    <location>
        <position position="1"/>
    </location>
</feature>
<proteinExistence type="predicted"/>
<name>A0A820Q395_9BILA</name>
<evidence type="ECO:0000313" key="2">
    <source>
        <dbReference type="Proteomes" id="UP000663881"/>
    </source>
</evidence>
<sequence>MFGLQEIHKYNLRVLIEPLVKTLIRNIRTESYSGLLIYCSIFYPIETQKIGFWDGLDFIG</sequence>
<organism evidence="1 2">
    <name type="scientific">Adineta steineri</name>
    <dbReference type="NCBI Taxonomy" id="433720"/>
    <lineage>
        <taxon>Eukaryota</taxon>
        <taxon>Metazoa</taxon>
        <taxon>Spiralia</taxon>
        <taxon>Gnathifera</taxon>
        <taxon>Rotifera</taxon>
        <taxon>Eurotatoria</taxon>
        <taxon>Bdelloidea</taxon>
        <taxon>Adinetida</taxon>
        <taxon>Adinetidae</taxon>
        <taxon>Adineta</taxon>
    </lineage>
</organism>